<gene>
    <name evidence="2" type="ORF">ACFQNJ_01835</name>
</gene>
<dbReference type="EMBL" id="JBHTBX010000001">
    <property type="protein sequence ID" value="MFC7433246.1"/>
    <property type="molecule type" value="Genomic_DNA"/>
</dbReference>
<accession>A0ABW2R489</accession>
<keyword evidence="1" id="KW-0732">Signal</keyword>
<dbReference type="RefSeq" id="WP_382253376.1">
    <property type="nucleotide sequence ID" value="NZ_JBHTBX010000001.1"/>
</dbReference>
<sequence>MSVRSLLTAALGAAAVGTALLAPALVSAQTGAIVISAKEGGKNPGFCMPQWSISNETGKNVGALLVQVEWRTRGGKVLEPAAALGSIIEPFAAGRKKDLSMNGYTAACSDLQLVVRSYACRDANAVRMACPGPLRADAQGVVGIDLASAKEGPMKGATEQR</sequence>
<feature type="chain" id="PRO_5046164797" evidence="1">
    <location>
        <begin position="29"/>
        <end position="161"/>
    </location>
</feature>
<evidence type="ECO:0000256" key="1">
    <source>
        <dbReference type="SAM" id="SignalP"/>
    </source>
</evidence>
<comment type="caution">
    <text evidence="2">The sequence shown here is derived from an EMBL/GenBank/DDBJ whole genome shotgun (WGS) entry which is preliminary data.</text>
</comment>
<dbReference type="Proteomes" id="UP001596495">
    <property type="component" value="Unassembled WGS sequence"/>
</dbReference>
<proteinExistence type="predicted"/>
<protein>
    <submittedName>
        <fullName evidence="2">Uncharacterized protein</fullName>
    </submittedName>
</protein>
<keyword evidence="3" id="KW-1185">Reference proteome</keyword>
<name>A0ABW2R489_9BURK</name>
<organism evidence="2 3">
    <name type="scientific">Hydrogenophaga bisanensis</name>
    <dbReference type="NCBI Taxonomy" id="439611"/>
    <lineage>
        <taxon>Bacteria</taxon>
        <taxon>Pseudomonadati</taxon>
        <taxon>Pseudomonadota</taxon>
        <taxon>Betaproteobacteria</taxon>
        <taxon>Burkholderiales</taxon>
        <taxon>Comamonadaceae</taxon>
        <taxon>Hydrogenophaga</taxon>
    </lineage>
</organism>
<feature type="signal peptide" evidence="1">
    <location>
        <begin position="1"/>
        <end position="28"/>
    </location>
</feature>
<reference evidence="3" key="1">
    <citation type="journal article" date="2019" name="Int. J. Syst. Evol. Microbiol.">
        <title>The Global Catalogue of Microorganisms (GCM) 10K type strain sequencing project: providing services to taxonomists for standard genome sequencing and annotation.</title>
        <authorList>
            <consortium name="The Broad Institute Genomics Platform"/>
            <consortium name="The Broad Institute Genome Sequencing Center for Infectious Disease"/>
            <person name="Wu L."/>
            <person name="Ma J."/>
        </authorList>
    </citation>
    <scope>NUCLEOTIDE SEQUENCE [LARGE SCALE GENOMIC DNA]</scope>
    <source>
        <strain evidence="3">CCUG 54518</strain>
    </source>
</reference>
<evidence type="ECO:0000313" key="2">
    <source>
        <dbReference type="EMBL" id="MFC7433246.1"/>
    </source>
</evidence>
<evidence type="ECO:0000313" key="3">
    <source>
        <dbReference type="Proteomes" id="UP001596495"/>
    </source>
</evidence>